<evidence type="ECO:0008006" key="3">
    <source>
        <dbReference type="Google" id="ProtNLM"/>
    </source>
</evidence>
<evidence type="ECO:0000313" key="1">
    <source>
        <dbReference type="EMBL" id="AND75929.1"/>
    </source>
</evidence>
<proteinExistence type="predicted"/>
<gene>
    <name evidence="1" type="ORF">WG01_257</name>
</gene>
<dbReference type="Proteomes" id="UP000203936">
    <property type="component" value="Segment"/>
</dbReference>
<reference evidence="1 2" key="1">
    <citation type="submission" date="2016-03" db="EMBL/GenBank/DDBJ databases">
        <title>Genome analysis of T4 like phage of avian pathogenic Escherichia coli.</title>
        <authorList>
            <person name="Xu J."/>
            <person name="Chen M."/>
            <person name="Zhang W."/>
        </authorList>
    </citation>
    <scope>NUCLEOTIDE SEQUENCE [LARGE SCALE GENOMIC DNA]</scope>
</reference>
<protein>
    <recommendedName>
        <fullName evidence="3">Anti-restriction nuclease</fullName>
    </recommendedName>
</protein>
<dbReference type="RefSeq" id="YP_009323456.1">
    <property type="nucleotide sequence ID" value="NC_031928.1"/>
</dbReference>
<dbReference type="EMBL" id="KU878968">
    <property type="protein sequence ID" value="AND75929.1"/>
    <property type="molecule type" value="Genomic_DNA"/>
</dbReference>
<dbReference type="GeneID" id="30308582"/>
<keyword evidence="2" id="KW-1185">Reference proteome</keyword>
<evidence type="ECO:0000313" key="2">
    <source>
        <dbReference type="Proteomes" id="UP000203936"/>
    </source>
</evidence>
<accession>A0A172Q1H9</accession>
<name>A0A172Q1H9_9CAUD</name>
<dbReference type="InterPro" id="IPR058630">
    <property type="entry name" value="T4_Y16D"/>
</dbReference>
<organism evidence="1 2">
    <name type="scientific">Escherichia phage WG01</name>
    <dbReference type="NCBI Taxonomy" id="1837931"/>
    <lineage>
        <taxon>Viruses</taxon>
        <taxon>Duplodnaviria</taxon>
        <taxon>Heunggongvirae</taxon>
        <taxon>Uroviricota</taxon>
        <taxon>Caudoviricetes</taxon>
        <taxon>Pantevenvirales</taxon>
        <taxon>Straboviridae</taxon>
        <taxon>Tevenvirinae</taxon>
        <taxon>Dhakavirus</taxon>
        <taxon>Dhakavirus wg01</taxon>
    </lineage>
</organism>
<sequence>MNLLKGKALSFKDRMALLDKALSRETPESLAAKLRAYGDYTEYTEEDVLEEVPEICWQIAHWCEDQKFQRRIVCAANRFKLKDGGTLVIPATRHYSKDMGAVIKAVEDKLVTRFVCDDDQGFVDQYGNYWTREEAMIIATYANQVRIERGGSEKELYSEDLY</sequence>
<dbReference type="Pfam" id="PF26092">
    <property type="entry name" value="T4_Y16D"/>
    <property type="match status" value="1"/>
</dbReference>
<dbReference type="KEGG" id="vg:30308582"/>